<dbReference type="InterPro" id="IPR032171">
    <property type="entry name" value="COR-A"/>
</dbReference>
<dbReference type="GO" id="GO:0009274">
    <property type="term" value="C:peptidoglycan-based cell wall"/>
    <property type="evidence" value="ECO:0007669"/>
    <property type="project" value="UniProtKB-ARBA"/>
</dbReference>
<gene>
    <name evidence="13" type="ORF">ICL16_43160</name>
</gene>
<keyword evidence="3" id="KW-0433">Leucine-rich repeat</keyword>
<accession>A0A8J6XKP3</accession>
<dbReference type="GO" id="GO:0004674">
    <property type="term" value="F:protein serine/threonine kinase activity"/>
    <property type="evidence" value="ECO:0007669"/>
    <property type="project" value="UniProtKB-KW"/>
</dbReference>
<dbReference type="EMBL" id="JACXAE010000132">
    <property type="protein sequence ID" value="MBD2778670.1"/>
    <property type="molecule type" value="Genomic_DNA"/>
</dbReference>
<dbReference type="Pfam" id="PF25497">
    <property type="entry name" value="COR-B"/>
    <property type="match status" value="1"/>
</dbReference>
<dbReference type="SMART" id="SM00365">
    <property type="entry name" value="LRR_SD22"/>
    <property type="match status" value="11"/>
</dbReference>
<evidence type="ECO:0000256" key="8">
    <source>
        <dbReference type="ARBA" id="ARBA00022840"/>
    </source>
</evidence>
<dbReference type="Gene3D" id="3.80.10.10">
    <property type="entry name" value="Ribonuclease Inhibitor"/>
    <property type="match status" value="4"/>
</dbReference>
<dbReference type="RefSeq" id="WP_190838641.1">
    <property type="nucleotide sequence ID" value="NZ_CAWPPI010000132.1"/>
</dbReference>
<dbReference type="SMART" id="SM00369">
    <property type="entry name" value="LRR_TYP"/>
    <property type="match status" value="14"/>
</dbReference>
<keyword evidence="7" id="KW-0418">Kinase</keyword>
<dbReference type="PANTHER" id="PTHR46662">
    <property type="entry name" value="DI-GLUCOSE BINDING PROTEIN WITH LEUCINE-RICH REPEAT DOMAIN-CONTAINING PROTEIN"/>
    <property type="match status" value="1"/>
</dbReference>
<dbReference type="PRINTS" id="PR00449">
    <property type="entry name" value="RASTRNSFRMNG"/>
</dbReference>
<dbReference type="Pfam" id="PF13855">
    <property type="entry name" value="LRR_8"/>
    <property type="match status" value="3"/>
</dbReference>
<dbReference type="InterPro" id="IPR057263">
    <property type="entry name" value="COR-B"/>
</dbReference>
<dbReference type="EC" id="2.7.11.1" evidence="1"/>
<dbReference type="PROSITE" id="PS51424">
    <property type="entry name" value="ROC"/>
    <property type="match status" value="1"/>
</dbReference>
<feature type="domain" description="Roc" evidence="12">
    <location>
        <begin position="427"/>
        <end position="619"/>
    </location>
</feature>
<keyword evidence="6" id="KW-0547">Nucleotide-binding</keyword>
<organism evidence="13 14">
    <name type="scientific">Iningainema tapete BLCC-T55</name>
    <dbReference type="NCBI Taxonomy" id="2748662"/>
    <lineage>
        <taxon>Bacteria</taxon>
        <taxon>Bacillati</taxon>
        <taxon>Cyanobacteriota</taxon>
        <taxon>Cyanophyceae</taxon>
        <taxon>Nostocales</taxon>
        <taxon>Scytonemataceae</taxon>
        <taxon>Iningainema tapete</taxon>
    </lineage>
</organism>
<comment type="caution">
    <text evidence="13">The sequence shown here is derived from an EMBL/GenBank/DDBJ whole genome shotgun (WGS) entry which is preliminary data.</text>
</comment>
<dbReference type="InterPro" id="IPR027417">
    <property type="entry name" value="P-loop_NTPase"/>
</dbReference>
<proteinExistence type="predicted"/>
<dbReference type="InterPro" id="IPR001611">
    <property type="entry name" value="Leu-rich_rpt"/>
</dbReference>
<dbReference type="PANTHER" id="PTHR46662:SF109">
    <property type="entry name" value="OS11G0695800 PROTEIN"/>
    <property type="match status" value="1"/>
</dbReference>
<name>A0A8J6XKP3_9CYAN</name>
<dbReference type="GO" id="GO:0005524">
    <property type="term" value="F:ATP binding"/>
    <property type="evidence" value="ECO:0007669"/>
    <property type="project" value="UniProtKB-KW"/>
</dbReference>
<keyword evidence="8" id="KW-0067">ATP-binding</keyword>
<dbReference type="InterPro" id="IPR036388">
    <property type="entry name" value="WH-like_DNA-bd_sf"/>
</dbReference>
<dbReference type="Gene3D" id="1.10.10.2200">
    <property type="match status" value="1"/>
</dbReference>
<evidence type="ECO:0000256" key="4">
    <source>
        <dbReference type="ARBA" id="ARBA00022679"/>
    </source>
</evidence>
<evidence type="ECO:0000313" key="13">
    <source>
        <dbReference type="EMBL" id="MBD2778670.1"/>
    </source>
</evidence>
<evidence type="ECO:0000256" key="6">
    <source>
        <dbReference type="ARBA" id="ARBA00022741"/>
    </source>
</evidence>
<dbReference type="Pfam" id="PF00560">
    <property type="entry name" value="LRR_1"/>
    <property type="match status" value="2"/>
</dbReference>
<dbReference type="InterPro" id="IPR025875">
    <property type="entry name" value="Leu-rich_rpt_4"/>
</dbReference>
<dbReference type="PROSITE" id="PS51450">
    <property type="entry name" value="LRR"/>
    <property type="match status" value="12"/>
</dbReference>
<evidence type="ECO:0000256" key="9">
    <source>
        <dbReference type="ARBA" id="ARBA00023134"/>
    </source>
</evidence>
<dbReference type="AlphaFoldDB" id="A0A8J6XKP3"/>
<dbReference type="InterPro" id="IPR032675">
    <property type="entry name" value="LRR_dom_sf"/>
</dbReference>
<dbReference type="Proteomes" id="UP000629098">
    <property type="component" value="Unassembled WGS sequence"/>
</dbReference>
<evidence type="ECO:0000256" key="7">
    <source>
        <dbReference type="ARBA" id="ARBA00022777"/>
    </source>
</evidence>
<dbReference type="PRINTS" id="PR00019">
    <property type="entry name" value="LEURICHRPT"/>
</dbReference>
<evidence type="ECO:0000256" key="5">
    <source>
        <dbReference type="ARBA" id="ARBA00022737"/>
    </source>
</evidence>
<evidence type="ECO:0000256" key="1">
    <source>
        <dbReference type="ARBA" id="ARBA00012513"/>
    </source>
</evidence>
<comment type="catalytic activity">
    <reaction evidence="11">
        <text>L-seryl-[protein] + ATP = O-phospho-L-seryl-[protein] + ADP + H(+)</text>
        <dbReference type="Rhea" id="RHEA:17989"/>
        <dbReference type="Rhea" id="RHEA-COMP:9863"/>
        <dbReference type="Rhea" id="RHEA-COMP:11604"/>
        <dbReference type="ChEBI" id="CHEBI:15378"/>
        <dbReference type="ChEBI" id="CHEBI:29999"/>
        <dbReference type="ChEBI" id="CHEBI:30616"/>
        <dbReference type="ChEBI" id="CHEBI:83421"/>
        <dbReference type="ChEBI" id="CHEBI:456216"/>
        <dbReference type="EC" id="2.7.11.1"/>
    </reaction>
</comment>
<evidence type="ECO:0000313" key="14">
    <source>
        <dbReference type="Proteomes" id="UP000629098"/>
    </source>
</evidence>
<dbReference type="Gene3D" id="1.10.10.10">
    <property type="entry name" value="Winged helix-like DNA-binding domain superfamily/Winged helix DNA-binding domain"/>
    <property type="match status" value="1"/>
</dbReference>
<dbReference type="InterPro" id="IPR020859">
    <property type="entry name" value="ROC"/>
</dbReference>
<keyword evidence="4" id="KW-0808">Transferase</keyword>
<evidence type="ECO:0000256" key="2">
    <source>
        <dbReference type="ARBA" id="ARBA00022527"/>
    </source>
</evidence>
<keyword evidence="9" id="KW-0342">GTP-binding</keyword>
<dbReference type="FunFam" id="3.80.10.10:FF:001164">
    <property type="entry name" value="GH01279p"/>
    <property type="match status" value="2"/>
</dbReference>
<dbReference type="Gene3D" id="3.40.50.300">
    <property type="entry name" value="P-loop containing nucleotide triphosphate hydrolases"/>
    <property type="match status" value="1"/>
</dbReference>
<reference evidence="13" key="1">
    <citation type="submission" date="2020-09" db="EMBL/GenBank/DDBJ databases">
        <title>Iningainema tapete sp. nov. (Scytonemataceae, Cyanobacteria) from greenhouses in central Florida (USA) produces two types of nodularin with biosynthetic potential for microcystin-LR and anabaenopeptins.</title>
        <authorList>
            <person name="Berthold D.E."/>
            <person name="Lefler F.W."/>
            <person name="Huang I.-S."/>
            <person name="Abdulla H."/>
            <person name="Zimba P.V."/>
            <person name="Laughinghouse H.D. IV."/>
        </authorList>
    </citation>
    <scope>NUCLEOTIDE SEQUENCE</scope>
    <source>
        <strain evidence="13">BLCCT55</strain>
    </source>
</reference>
<keyword evidence="5" id="KW-0677">Repeat</keyword>
<evidence type="ECO:0000256" key="11">
    <source>
        <dbReference type="ARBA" id="ARBA00048679"/>
    </source>
</evidence>
<evidence type="ECO:0000259" key="12">
    <source>
        <dbReference type="PROSITE" id="PS51424"/>
    </source>
</evidence>
<dbReference type="SMART" id="SM00364">
    <property type="entry name" value="LRR_BAC"/>
    <property type="match status" value="13"/>
</dbReference>
<protein>
    <recommendedName>
        <fullName evidence="1">non-specific serine/threonine protein kinase</fullName>
        <ecNumber evidence="1">2.7.11.1</ecNumber>
    </recommendedName>
</protein>
<dbReference type="Pfam" id="PF16095">
    <property type="entry name" value="COR-A"/>
    <property type="match status" value="1"/>
</dbReference>
<comment type="catalytic activity">
    <reaction evidence="10">
        <text>L-threonyl-[protein] + ATP = O-phospho-L-threonyl-[protein] + ADP + H(+)</text>
        <dbReference type="Rhea" id="RHEA:46608"/>
        <dbReference type="Rhea" id="RHEA-COMP:11060"/>
        <dbReference type="Rhea" id="RHEA-COMP:11605"/>
        <dbReference type="ChEBI" id="CHEBI:15378"/>
        <dbReference type="ChEBI" id="CHEBI:30013"/>
        <dbReference type="ChEBI" id="CHEBI:30616"/>
        <dbReference type="ChEBI" id="CHEBI:61977"/>
        <dbReference type="ChEBI" id="CHEBI:456216"/>
        <dbReference type="EC" id="2.7.11.1"/>
    </reaction>
</comment>
<dbReference type="Pfam" id="PF08477">
    <property type="entry name" value="Roc"/>
    <property type="match status" value="1"/>
</dbReference>
<keyword evidence="14" id="KW-1185">Reference proteome</keyword>
<sequence length="1080" mass="124011">MTNTPRWVIEKIREVKEKQLKKLDLTWYYFTGDIKLNKIPPEIFELKWLEELDLSGNNITELPNLLSKFPKLKLFGFRWEDNKPVPDWLNQLPELKVDLSRFGVTNELPNFIFSLTNLTVLDLSYNKLTIVPQSVTRLTNLTQLDLSNNKLTTVPESLTSLTNLTELDLSWNKLTTLPESLTSLTNLTELDLSYNQLTTLPESLTSLTNLTELDLSYNQLTTVPESLTNLTKLYLSGNQLTTVPESLTRLTNLTHLDLSRNQLTTVPETLTRLTNLTELNLSENQLTTVPETLTRLTNLTTLYLSRNQLTTVPESLTRLTNLTTLYLSENQLTTVPETLTRLTNLTELNLSENQLTTVPETLTRLTNLTTLYLSRNQLTTVPESLTRLTNLTTLYLSGNPLEKPPLEIAEKGIIAIREYFQQIAEEGLDYLYEAKLLIIGEGGAGKTTLAKKIDNQDYQLQEEDTTKGIEVTKWSFPIENSKDFRVSIWDFGGQEIYHTTHQFFLTKRSLYLLVADTRKEDTDFYYWLNTVELLAEDSPLIIIENEKQDRRREINENQLRGQFSNLKETVRTNLKDNRGYNDILKSIKYYIQSLPHVGSALPKTWVKVREALEQDSRNYISLDEYIKVCEQHGFKQHKDKLQLSGYLHDLGVFLHFQDDALLKKTVILKPKWGTTAVYKLLDSDKVASNLGRFTKSDLQDIWCEEEYMLMHDELLRLMCKFRLAYEIPDNLGNYVAPQLLSNNQPEYNWDGKGNLILRYTYTFMPKGIITQFIVVMHRLIHQQKEVWKTGVILSKDDTKAEVIEYYGKREIQIRVTGKYKRDLMTNVIYELDKIHSSYKKLKYEKLIPCNCPLCYESESPHFYEYNLLKRKYYHKGNQATIECGKEPDYNEVKISELIDDTVYDSYNIQEKPENIREKPLLAEKDDRIRSLENMVVTAIQRPSICAETYNSQGDTMSDKSDTTYNLNQPKFGGGFAGTGGTQTGGTLYDNSSNQNLAEAAAQIQELLTQLEQSYPSNTTTGKMAIATEAIKHIESDPTIKSRILSALKSGGIQALAQLLNHPAASFVIGALEDWQKTEDV</sequence>
<dbReference type="SUPFAM" id="SSF52540">
    <property type="entry name" value="P-loop containing nucleoside triphosphate hydrolases"/>
    <property type="match status" value="1"/>
</dbReference>
<keyword evidence="2" id="KW-0723">Serine/threonine-protein kinase</keyword>
<dbReference type="Pfam" id="PF12799">
    <property type="entry name" value="LRR_4"/>
    <property type="match status" value="2"/>
</dbReference>
<dbReference type="InterPro" id="IPR003591">
    <property type="entry name" value="Leu-rich_rpt_typical-subtyp"/>
</dbReference>
<dbReference type="Gene3D" id="3.30.310.200">
    <property type="match status" value="1"/>
</dbReference>
<evidence type="ECO:0000256" key="3">
    <source>
        <dbReference type="ARBA" id="ARBA00022614"/>
    </source>
</evidence>
<evidence type="ECO:0000256" key="10">
    <source>
        <dbReference type="ARBA" id="ARBA00047899"/>
    </source>
</evidence>
<dbReference type="SUPFAM" id="SSF52047">
    <property type="entry name" value="RNI-like"/>
    <property type="match status" value="2"/>
</dbReference>